<gene>
    <name evidence="2" type="ORF">CARN6_0644</name>
</gene>
<protein>
    <submittedName>
        <fullName evidence="2">Uncharacterized protein</fullName>
    </submittedName>
</protein>
<dbReference type="AlphaFoldDB" id="E6QJ96"/>
<feature type="transmembrane region" description="Helical" evidence="1">
    <location>
        <begin position="67"/>
        <end position="85"/>
    </location>
</feature>
<evidence type="ECO:0000256" key="1">
    <source>
        <dbReference type="SAM" id="Phobius"/>
    </source>
</evidence>
<comment type="caution">
    <text evidence="2">The sequence shown here is derived from an EMBL/GenBank/DDBJ whole genome shotgun (WGS) entry which is preliminary data.</text>
</comment>
<organism evidence="2">
    <name type="scientific">mine drainage metagenome</name>
    <dbReference type="NCBI Taxonomy" id="410659"/>
    <lineage>
        <taxon>unclassified sequences</taxon>
        <taxon>metagenomes</taxon>
        <taxon>ecological metagenomes</taxon>
    </lineage>
</organism>
<dbReference type="EMBL" id="CABQ01000087">
    <property type="protein sequence ID" value="CBI07312.1"/>
    <property type="molecule type" value="Genomic_DNA"/>
</dbReference>
<keyword evidence="1" id="KW-0472">Membrane</keyword>
<sequence>MRHHDSGRFKRRSTKMMIHVISFSRQLWETTLILLATTLVLPAVLFLTIHRRSEKIMRLVHRPYYRIYFYAWLYAFSWWFSSCLVDKIGPRLYPSVLGSVGAGTISVVIFQIYGDLVFILLVYVLSNE</sequence>
<accession>E6QJ96</accession>
<evidence type="ECO:0000313" key="2">
    <source>
        <dbReference type="EMBL" id="CBI07312.1"/>
    </source>
</evidence>
<name>E6QJ96_9ZZZZ</name>
<proteinExistence type="predicted"/>
<keyword evidence="1" id="KW-0812">Transmembrane</keyword>
<keyword evidence="1" id="KW-1133">Transmembrane helix</keyword>
<feature type="transmembrane region" description="Helical" evidence="1">
    <location>
        <begin position="97"/>
        <end position="125"/>
    </location>
</feature>
<reference evidence="2" key="1">
    <citation type="submission" date="2009-10" db="EMBL/GenBank/DDBJ databases">
        <title>Diversity of trophic interactions inside an arsenic-rich microbial ecosystem.</title>
        <authorList>
            <person name="Bertin P.N."/>
            <person name="Heinrich-Salmeron A."/>
            <person name="Pelletier E."/>
            <person name="Goulhen-Chollet F."/>
            <person name="Arsene-Ploetze F."/>
            <person name="Gallien S."/>
            <person name="Calteau A."/>
            <person name="Vallenet D."/>
            <person name="Casiot C."/>
            <person name="Chane-Woon-Ming B."/>
            <person name="Giloteaux L."/>
            <person name="Barakat M."/>
            <person name="Bonnefoy V."/>
            <person name="Bruneel O."/>
            <person name="Chandler M."/>
            <person name="Cleiss J."/>
            <person name="Duran R."/>
            <person name="Elbaz-Poulichet F."/>
            <person name="Fonknechten N."/>
            <person name="Lauga B."/>
            <person name="Mornico D."/>
            <person name="Ortet P."/>
            <person name="Schaeffer C."/>
            <person name="Siguier P."/>
            <person name="Alexander Thil Smith A."/>
            <person name="Van Dorsselaer A."/>
            <person name="Weissenbach J."/>
            <person name="Medigue C."/>
            <person name="Le Paslier D."/>
        </authorList>
    </citation>
    <scope>NUCLEOTIDE SEQUENCE</scope>
</reference>